<dbReference type="InterPro" id="IPR002921">
    <property type="entry name" value="Fungal_lipase-type"/>
</dbReference>
<dbReference type="Proteomes" id="UP000355283">
    <property type="component" value="Unassembled WGS sequence"/>
</dbReference>
<dbReference type="EMBL" id="SDOX01000006">
    <property type="protein sequence ID" value="TFJ87428.1"/>
    <property type="molecule type" value="Genomic_DNA"/>
</dbReference>
<dbReference type="Pfam" id="PF01764">
    <property type="entry name" value="Lipase_3"/>
    <property type="match status" value="1"/>
</dbReference>
<proteinExistence type="predicted"/>
<evidence type="ECO:0000313" key="2">
    <source>
        <dbReference type="EMBL" id="TFJ87428.1"/>
    </source>
</evidence>
<dbReference type="InterPro" id="IPR029058">
    <property type="entry name" value="AB_hydrolase_fold"/>
</dbReference>
<comment type="caution">
    <text evidence="2">The sequence shown here is derived from an EMBL/GenBank/DDBJ whole genome shotgun (WGS) entry which is preliminary data.</text>
</comment>
<evidence type="ECO:0000313" key="3">
    <source>
        <dbReference type="Proteomes" id="UP000355283"/>
    </source>
</evidence>
<evidence type="ECO:0000259" key="1">
    <source>
        <dbReference type="Pfam" id="PF01764"/>
    </source>
</evidence>
<gene>
    <name evidence="2" type="ORF">NSK_001760</name>
</gene>
<dbReference type="PANTHER" id="PTHR45856:SF11">
    <property type="entry name" value="FUNGAL LIPASE-LIKE DOMAIN-CONTAINING PROTEIN"/>
    <property type="match status" value="1"/>
</dbReference>
<keyword evidence="3" id="KW-1185">Reference proteome</keyword>
<dbReference type="Gene3D" id="3.40.50.1820">
    <property type="entry name" value="alpha/beta hydrolase"/>
    <property type="match status" value="1"/>
</dbReference>
<accession>A0A4D9DFB2</accession>
<dbReference type="GO" id="GO:0006629">
    <property type="term" value="P:lipid metabolic process"/>
    <property type="evidence" value="ECO:0007669"/>
    <property type="project" value="InterPro"/>
</dbReference>
<dbReference type="InterPro" id="IPR051218">
    <property type="entry name" value="Sec_MonoDiacylglyc_Lipase"/>
</dbReference>
<dbReference type="PANTHER" id="PTHR45856">
    <property type="entry name" value="ALPHA/BETA-HYDROLASES SUPERFAMILY PROTEIN"/>
    <property type="match status" value="1"/>
</dbReference>
<feature type="domain" description="Fungal lipase-type" evidence="1">
    <location>
        <begin position="61"/>
        <end position="208"/>
    </location>
</feature>
<dbReference type="SUPFAM" id="SSF53474">
    <property type="entry name" value="alpha/beta-Hydrolases"/>
    <property type="match status" value="1"/>
</dbReference>
<name>A0A4D9DFB2_9STRA</name>
<organism evidence="2 3">
    <name type="scientific">Nannochloropsis salina CCMP1776</name>
    <dbReference type="NCBI Taxonomy" id="1027361"/>
    <lineage>
        <taxon>Eukaryota</taxon>
        <taxon>Sar</taxon>
        <taxon>Stramenopiles</taxon>
        <taxon>Ochrophyta</taxon>
        <taxon>Eustigmatophyceae</taxon>
        <taxon>Eustigmatales</taxon>
        <taxon>Monodopsidaceae</taxon>
        <taxon>Microchloropsis</taxon>
        <taxon>Microchloropsis salina</taxon>
    </lineage>
</organism>
<dbReference type="OrthoDB" id="10526604at2759"/>
<protein>
    <recommendedName>
        <fullName evidence="1">Fungal lipase-type domain-containing protein</fullName>
    </recommendedName>
</protein>
<sequence>MALPAEWTQQRLYPLRGGEQEGQPAVEVGGGGDAGLVEEAPVMMSFVRNATGDEEGATLLFLIRGTVYSSEWDLDFQYKYAAREEVARYFPSEKEEEEGQREEGKEEEQIHYGFFQAFARLAGPAVHDEMGGLVSKRKMKAGGREGGKDGLSRVLITGHSLGGAVAALLALYAAETYPDLRVDVVTFGAPNVGNAAFGRRFNSAVNNRHVRK</sequence>
<dbReference type="AlphaFoldDB" id="A0A4D9DFB2"/>
<reference evidence="2 3" key="1">
    <citation type="submission" date="2019-01" db="EMBL/GenBank/DDBJ databases">
        <title>Nuclear Genome Assembly of the Microalgal Biofuel strain Nannochloropsis salina CCMP1776.</title>
        <authorList>
            <person name="Hovde B."/>
        </authorList>
    </citation>
    <scope>NUCLEOTIDE SEQUENCE [LARGE SCALE GENOMIC DNA]</scope>
    <source>
        <strain evidence="2 3">CCMP1776</strain>
    </source>
</reference>